<sequence>MAVIPNKAKKNFFERFANWATIATGSSAAFIIASLIILVWIITGPIFNYSNTWQLIINTGTTIVTFLMVFLIQKSQNKDSKAIHLKLNELLASHQGASNRMVDIEDLTEDELDHLHKYYVRLYALAQMEDDLTCTHSIDAADENHNIKLAGYKNKKHYNDARTKKDSSKKDK</sequence>
<comment type="caution">
    <text evidence="2">The sequence shown here is derived from an EMBL/GenBank/DDBJ whole genome shotgun (WGS) entry which is preliminary data.</text>
</comment>
<feature type="transmembrane region" description="Helical" evidence="1">
    <location>
        <begin position="16"/>
        <end position="41"/>
    </location>
</feature>
<protein>
    <submittedName>
        <fullName evidence="2">Low affinity iron permease family protein</fullName>
    </submittedName>
</protein>
<name>A0ABR9XI96_9SPHI</name>
<evidence type="ECO:0000313" key="2">
    <source>
        <dbReference type="EMBL" id="MBE9666733.1"/>
    </source>
</evidence>
<dbReference type="Proteomes" id="UP000632774">
    <property type="component" value="Unassembled WGS sequence"/>
</dbReference>
<proteinExistence type="predicted"/>
<keyword evidence="3" id="KW-1185">Reference proteome</keyword>
<accession>A0ABR9XI96</accession>
<evidence type="ECO:0000313" key="3">
    <source>
        <dbReference type="Proteomes" id="UP000632774"/>
    </source>
</evidence>
<organism evidence="2 3">
    <name type="scientific">Mucilaginibacter boryungensis</name>
    <dbReference type="NCBI Taxonomy" id="768480"/>
    <lineage>
        <taxon>Bacteria</taxon>
        <taxon>Pseudomonadati</taxon>
        <taxon>Bacteroidota</taxon>
        <taxon>Sphingobacteriia</taxon>
        <taxon>Sphingobacteriales</taxon>
        <taxon>Sphingobacteriaceae</taxon>
        <taxon>Mucilaginibacter</taxon>
    </lineage>
</organism>
<dbReference type="RefSeq" id="WP_194106074.1">
    <property type="nucleotide sequence ID" value="NZ_JADFFM010000001.1"/>
</dbReference>
<keyword evidence="1" id="KW-0812">Transmembrane</keyword>
<reference evidence="2 3" key="1">
    <citation type="submission" date="2020-10" db="EMBL/GenBank/DDBJ databases">
        <title>Mucilaginibacter mali sp. nov., isolated from rhizosphere soil of apple orchard.</title>
        <authorList>
            <person name="Lee J.-S."/>
            <person name="Kim H.S."/>
            <person name="Kim J.-S."/>
        </authorList>
    </citation>
    <scope>NUCLEOTIDE SEQUENCE [LARGE SCALE GENOMIC DNA]</scope>
    <source>
        <strain evidence="2 3">KCTC 23157</strain>
    </source>
</reference>
<dbReference type="InterPro" id="IPR007251">
    <property type="entry name" value="Iron_permease_Fet4"/>
</dbReference>
<gene>
    <name evidence="2" type="ORF">IRJ18_10200</name>
</gene>
<feature type="transmembrane region" description="Helical" evidence="1">
    <location>
        <begin position="53"/>
        <end position="72"/>
    </location>
</feature>
<dbReference type="Pfam" id="PF04120">
    <property type="entry name" value="Iron_permease"/>
    <property type="match status" value="1"/>
</dbReference>
<dbReference type="EMBL" id="JADFFM010000001">
    <property type="protein sequence ID" value="MBE9666733.1"/>
    <property type="molecule type" value="Genomic_DNA"/>
</dbReference>
<keyword evidence="1" id="KW-1133">Transmembrane helix</keyword>
<evidence type="ECO:0000256" key="1">
    <source>
        <dbReference type="SAM" id="Phobius"/>
    </source>
</evidence>
<keyword evidence="1" id="KW-0472">Membrane</keyword>